<evidence type="ECO:0000313" key="15">
    <source>
        <dbReference type="Proteomes" id="UP000326924"/>
    </source>
</evidence>
<keyword evidence="6 12" id="KW-0479">Metal-binding</keyword>
<dbReference type="Gene3D" id="1.10.630.10">
    <property type="entry name" value="Cytochrome P450"/>
    <property type="match status" value="1"/>
</dbReference>
<evidence type="ECO:0000256" key="9">
    <source>
        <dbReference type="ARBA" id="ARBA00023004"/>
    </source>
</evidence>
<dbReference type="GO" id="GO:0020037">
    <property type="term" value="F:heme binding"/>
    <property type="evidence" value="ECO:0007669"/>
    <property type="project" value="InterPro"/>
</dbReference>
<dbReference type="PANTHER" id="PTHR24305:SF112">
    <property type="entry name" value="L-ORNITHINE-N5-MONOOXYGENASE (EUROFUNG)"/>
    <property type="match status" value="1"/>
</dbReference>
<protein>
    <submittedName>
        <fullName evidence="14">Cytochrome P450</fullName>
    </submittedName>
</protein>
<dbReference type="InterPro" id="IPR036396">
    <property type="entry name" value="Cyt_P450_sf"/>
</dbReference>
<comment type="cofactor">
    <cofactor evidence="1 12">
        <name>heme</name>
        <dbReference type="ChEBI" id="CHEBI:30413"/>
    </cofactor>
</comment>
<evidence type="ECO:0000256" key="3">
    <source>
        <dbReference type="ARBA" id="ARBA00010617"/>
    </source>
</evidence>
<dbReference type="PANTHER" id="PTHR24305">
    <property type="entry name" value="CYTOCHROME P450"/>
    <property type="match status" value="1"/>
</dbReference>
<dbReference type="GO" id="GO:0016020">
    <property type="term" value="C:membrane"/>
    <property type="evidence" value="ECO:0007669"/>
    <property type="project" value="UniProtKB-SubCell"/>
</dbReference>
<keyword evidence="11" id="KW-0472">Membrane</keyword>
<evidence type="ECO:0000313" key="14">
    <source>
        <dbReference type="EMBL" id="KAA8893250.1"/>
    </source>
</evidence>
<dbReference type="SUPFAM" id="SSF48264">
    <property type="entry name" value="Cytochrome P450"/>
    <property type="match status" value="1"/>
</dbReference>
<gene>
    <name evidence="14" type="ORF">FN846DRAFT_901353</name>
</gene>
<dbReference type="InterPro" id="IPR002401">
    <property type="entry name" value="Cyt_P450_E_grp-I"/>
</dbReference>
<keyword evidence="10 13" id="KW-0503">Monooxygenase</keyword>
<keyword evidence="15" id="KW-1185">Reference proteome</keyword>
<evidence type="ECO:0000256" key="10">
    <source>
        <dbReference type="ARBA" id="ARBA00023033"/>
    </source>
</evidence>
<evidence type="ECO:0000256" key="2">
    <source>
        <dbReference type="ARBA" id="ARBA00004370"/>
    </source>
</evidence>
<dbReference type="FunCoup" id="A0A5J5EDC2">
    <property type="interactions" value="1532"/>
</dbReference>
<keyword evidence="9 12" id="KW-0408">Iron</keyword>
<keyword evidence="4 12" id="KW-0349">Heme</keyword>
<organism evidence="14 15">
    <name type="scientific">Sphaerosporella brunnea</name>
    <dbReference type="NCBI Taxonomy" id="1250544"/>
    <lineage>
        <taxon>Eukaryota</taxon>
        <taxon>Fungi</taxon>
        <taxon>Dikarya</taxon>
        <taxon>Ascomycota</taxon>
        <taxon>Pezizomycotina</taxon>
        <taxon>Pezizomycetes</taxon>
        <taxon>Pezizales</taxon>
        <taxon>Pyronemataceae</taxon>
        <taxon>Sphaerosporella</taxon>
    </lineage>
</organism>
<evidence type="ECO:0000256" key="13">
    <source>
        <dbReference type="RuleBase" id="RU000461"/>
    </source>
</evidence>
<evidence type="ECO:0000256" key="7">
    <source>
        <dbReference type="ARBA" id="ARBA00022989"/>
    </source>
</evidence>
<comment type="caution">
    <text evidence="14">The sequence shown here is derived from an EMBL/GenBank/DDBJ whole genome shotgun (WGS) entry which is preliminary data.</text>
</comment>
<dbReference type="AlphaFoldDB" id="A0A5J5EDC2"/>
<dbReference type="GO" id="GO:0004497">
    <property type="term" value="F:monooxygenase activity"/>
    <property type="evidence" value="ECO:0007669"/>
    <property type="project" value="UniProtKB-KW"/>
</dbReference>
<name>A0A5J5EDC2_9PEZI</name>
<proteinExistence type="inferred from homology"/>
<dbReference type="InParanoid" id="A0A5J5EDC2"/>
<evidence type="ECO:0000256" key="11">
    <source>
        <dbReference type="ARBA" id="ARBA00023136"/>
    </source>
</evidence>
<sequence length="374" mass="41987">MGGLNAITTRDASAHRPLRGIWEQGFKSNSIREYSTRVELHVDRFIRILEQTKGKFVDCVPLVTNMTFDIMADLSFGTDYGMQAGTGDPSYMGYLHDYLCALSVTGSLRTLCDFMTVLPYDKATAEYRKQGEKLLDGRIAMGKSRPDIFTHLLGEDIETGKKLTYSELNANAQLLIVAGSDTTSTVLSNVFRELSLHPDVQEKLYQEIHAAAEAGPFDCQNTKNLPYLQAVIDETLRLWPPVPAGAQAQTGPAGATIAGRFVPPLTAVRVHHLALMSDDRYFPQGERFWPERWTESREDGVKDVRAFIPFSFGTHVCVGKHLAYNELRLTVARVSQKFKIELGPNYDDQQYRKACKDYFTIMIGSVEARFVPRI</sequence>
<dbReference type="GO" id="GO:0005506">
    <property type="term" value="F:iron ion binding"/>
    <property type="evidence" value="ECO:0007669"/>
    <property type="project" value="InterPro"/>
</dbReference>
<evidence type="ECO:0000256" key="6">
    <source>
        <dbReference type="ARBA" id="ARBA00022723"/>
    </source>
</evidence>
<keyword evidence="8 13" id="KW-0560">Oxidoreductase</keyword>
<dbReference type="Pfam" id="PF00067">
    <property type="entry name" value="p450"/>
    <property type="match status" value="1"/>
</dbReference>
<evidence type="ECO:0000256" key="12">
    <source>
        <dbReference type="PIRSR" id="PIRSR602401-1"/>
    </source>
</evidence>
<dbReference type="InterPro" id="IPR017972">
    <property type="entry name" value="Cyt_P450_CS"/>
</dbReference>
<keyword evidence="5" id="KW-0812">Transmembrane</keyword>
<keyword evidence="7" id="KW-1133">Transmembrane helix</keyword>
<dbReference type="GO" id="GO:0016705">
    <property type="term" value="F:oxidoreductase activity, acting on paired donors, with incorporation or reduction of molecular oxygen"/>
    <property type="evidence" value="ECO:0007669"/>
    <property type="project" value="InterPro"/>
</dbReference>
<dbReference type="InterPro" id="IPR050121">
    <property type="entry name" value="Cytochrome_P450_monoxygenase"/>
</dbReference>
<dbReference type="PROSITE" id="PS00086">
    <property type="entry name" value="CYTOCHROME_P450"/>
    <property type="match status" value="1"/>
</dbReference>
<accession>A0A5J5EDC2</accession>
<evidence type="ECO:0000256" key="5">
    <source>
        <dbReference type="ARBA" id="ARBA00022692"/>
    </source>
</evidence>
<dbReference type="PRINTS" id="PR00463">
    <property type="entry name" value="EP450I"/>
</dbReference>
<dbReference type="Proteomes" id="UP000326924">
    <property type="component" value="Unassembled WGS sequence"/>
</dbReference>
<dbReference type="OrthoDB" id="655030at2759"/>
<evidence type="ECO:0000256" key="4">
    <source>
        <dbReference type="ARBA" id="ARBA00022617"/>
    </source>
</evidence>
<reference evidence="14 15" key="1">
    <citation type="submission" date="2019-09" db="EMBL/GenBank/DDBJ databases">
        <title>Draft genome of the ectomycorrhizal ascomycete Sphaerosporella brunnea.</title>
        <authorList>
            <consortium name="DOE Joint Genome Institute"/>
            <person name="Benucci G.M."/>
            <person name="Marozzi G."/>
            <person name="Antonielli L."/>
            <person name="Sanchez S."/>
            <person name="Marco P."/>
            <person name="Wang X."/>
            <person name="Falini L.B."/>
            <person name="Barry K."/>
            <person name="Haridas S."/>
            <person name="Lipzen A."/>
            <person name="Labutti K."/>
            <person name="Grigoriev I.V."/>
            <person name="Murat C."/>
            <person name="Martin F."/>
            <person name="Albertini E."/>
            <person name="Donnini D."/>
            <person name="Bonito G."/>
        </authorList>
    </citation>
    <scope>NUCLEOTIDE SEQUENCE [LARGE SCALE GENOMIC DNA]</scope>
    <source>
        <strain evidence="14 15">Sb_GMNB300</strain>
    </source>
</reference>
<dbReference type="InterPro" id="IPR001128">
    <property type="entry name" value="Cyt_P450"/>
</dbReference>
<dbReference type="PRINTS" id="PR00385">
    <property type="entry name" value="P450"/>
</dbReference>
<comment type="subcellular location">
    <subcellularLocation>
        <location evidence="2">Membrane</location>
    </subcellularLocation>
</comment>
<comment type="similarity">
    <text evidence="3 13">Belongs to the cytochrome P450 family.</text>
</comment>
<evidence type="ECO:0000256" key="8">
    <source>
        <dbReference type="ARBA" id="ARBA00023002"/>
    </source>
</evidence>
<evidence type="ECO:0000256" key="1">
    <source>
        <dbReference type="ARBA" id="ARBA00001971"/>
    </source>
</evidence>
<feature type="binding site" description="axial binding residue" evidence="12">
    <location>
        <position position="317"/>
    </location>
    <ligand>
        <name>heme</name>
        <dbReference type="ChEBI" id="CHEBI:30413"/>
    </ligand>
    <ligandPart>
        <name>Fe</name>
        <dbReference type="ChEBI" id="CHEBI:18248"/>
    </ligandPart>
</feature>
<dbReference type="EMBL" id="VXIS01000473">
    <property type="protein sequence ID" value="KAA8893250.1"/>
    <property type="molecule type" value="Genomic_DNA"/>
</dbReference>